<dbReference type="Pfam" id="PF23085">
    <property type="entry name" value="RRM_PARP14_3"/>
    <property type="match status" value="1"/>
</dbReference>
<dbReference type="GO" id="GO:0070212">
    <property type="term" value="P:protein poly-ADP-ribosylation"/>
    <property type="evidence" value="ECO:0007669"/>
    <property type="project" value="TreeGrafter"/>
</dbReference>
<evidence type="ECO:0000259" key="9">
    <source>
        <dbReference type="PROSITE" id="PS51059"/>
    </source>
</evidence>
<dbReference type="SUPFAM" id="SSF52949">
    <property type="entry name" value="Macro domain-like"/>
    <property type="match status" value="3"/>
</dbReference>
<dbReference type="OrthoDB" id="6133115at2759"/>
<dbReference type="GO" id="GO:0010629">
    <property type="term" value="P:negative regulation of gene expression"/>
    <property type="evidence" value="ECO:0007669"/>
    <property type="project" value="TreeGrafter"/>
</dbReference>
<evidence type="ECO:0000256" key="4">
    <source>
        <dbReference type="ARBA" id="ARBA00023027"/>
    </source>
</evidence>
<evidence type="ECO:0000256" key="5">
    <source>
        <dbReference type="ARBA" id="ARBA00023242"/>
    </source>
</evidence>
<dbReference type="FunFam" id="3.90.228.10:FF:000008">
    <property type="entry name" value="Poly [ADP-ribose] polymerase"/>
    <property type="match status" value="1"/>
</dbReference>
<dbReference type="CDD" id="cd01439">
    <property type="entry name" value="TCCD_inducible_PARP_like"/>
    <property type="match status" value="1"/>
</dbReference>
<evidence type="ECO:0000259" key="10">
    <source>
        <dbReference type="PROSITE" id="PS51154"/>
    </source>
</evidence>
<keyword evidence="4 7" id="KW-0520">NAD</keyword>
<evidence type="ECO:0000256" key="3">
    <source>
        <dbReference type="ARBA" id="ARBA00022679"/>
    </source>
</evidence>
<dbReference type="GO" id="GO:1990404">
    <property type="term" value="F:NAD+-protein mono-ADP-ribosyltransferase activity"/>
    <property type="evidence" value="ECO:0007669"/>
    <property type="project" value="TreeGrafter"/>
</dbReference>
<dbReference type="InterPro" id="IPR057045">
    <property type="entry name" value="PARP14_KH_3"/>
</dbReference>
<evidence type="ECO:0000256" key="6">
    <source>
        <dbReference type="ARBA" id="ARBA00024347"/>
    </source>
</evidence>
<dbReference type="CDD" id="cd02903">
    <property type="entry name" value="Macro_BAL-like"/>
    <property type="match status" value="1"/>
</dbReference>
<keyword evidence="3 7" id="KW-0808">Transferase</keyword>
<dbReference type="GO" id="GO:0003950">
    <property type="term" value="F:NAD+ poly-ADP-ribosyltransferase activity"/>
    <property type="evidence" value="ECO:0007669"/>
    <property type="project" value="UniProtKB-UniRule"/>
</dbReference>
<dbReference type="InterPro" id="IPR012317">
    <property type="entry name" value="Poly(ADP-ribose)pol_cat_dom"/>
</dbReference>
<dbReference type="Pfam" id="PF23254">
    <property type="entry name" value="KH_PARP14_8"/>
    <property type="match status" value="1"/>
</dbReference>
<feature type="coiled-coil region" evidence="8">
    <location>
        <begin position="321"/>
        <end position="352"/>
    </location>
</feature>
<comment type="similarity">
    <text evidence="6">Belongs to the ARTD/PARP family.</text>
</comment>
<keyword evidence="8" id="KW-0175">Coiled coil</keyword>
<accession>A0A7L1I7P2</accession>
<dbReference type="Pfam" id="PF23251">
    <property type="entry name" value="KH_PARP14_4"/>
    <property type="match status" value="1"/>
</dbReference>
<evidence type="ECO:0000256" key="2">
    <source>
        <dbReference type="ARBA" id="ARBA00022676"/>
    </source>
</evidence>
<dbReference type="EMBL" id="VXBJ01007568">
    <property type="protein sequence ID" value="NXN34020.1"/>
    <property type="molecule type" value="Genomic_DNA"/>
</dbReference>
<dbReference type="Pfam" id="PF22005">
    <property type="entry name" value="WWE_1"/>
    <property type="match status" value="1"/>
</dbReference>
<dbReference type="Pfam" id="PF01661">
    <property type="entry name" value="Macro"/>
    <property type="match status" value="3"/>
</dbReference>
<dbReference type="PANTHER" id="PTHR14453:SF89">
    <property type="entry name" value="PROTEIN MONO-ADP-RIBOSYLTRANSFERASE PARP14"/>
    <property type="match status" value="1"/>
</dbReference>
<dbReference type="InterPro" id="IPR043472">
    <property type="entry name" value="Macro_dom-like"/>
</dbReference>
<dbReference type="Proteomes" id="UP000586634">
    <property type="component" value="Unassembled WGS sequence"/>
</dbReference>
<evidence type="ECO:0000256" key="7">
    <source>
        <dbReference type="RuleBase" id="RU362114"/>
    </source>
</evidence>
<evidence type="ECO:0000313" key="12">
    <source>
        <dbReference type="Proteomes" id="UP000586634"/>
    </source>
</evidence>
<feature type="domain" description="PARP catalytic" evidence="9">
    <location>
        <begin position="1482"/>
        <end position="1678"/>
    </location>
</feature>
<keyword evidence="2 7" id="KW-0328">Glycosyltransferase</keyword>
<dbReference type="InterPro" id="IPR057046">
    <property type="entry name" value="PARP14_KH_4"/>
</dbReference>
<evidence type="ECO:0000256" key="1">
    <source>
        <dbReference type="ARBA" id="ARBA00004123"/>
    </source>
</evidence>
<keyword evidence="12" id="KW-1185">Reference proteome</keyword>
<protein>
    <recommendedName>
        <fullName evidence="7">Poly [ADP-ribose] polymerase</fullName>
        <shortName evidence="7">PARP</shortName>
        <ecNumber evidence="7">2.4.2.-</ecNumber>
    </recommendedName>
</protein>
<dbReference type="InterPro" id="IPR057048">
    <property type="entry name" value="PARP14_KH_6"/>
</dbReference>
<dbReference type="GO" id="GO:0003714">
    <property type="term" value="F:transcription corepressor activity"/>
    <property type="evidence" value="ECO:0007669"/>
    <property type="project" value="TreeGrafter"/>
</dbReference>
<dbReference type="InterPro" id="IPR012677">
    <property type="entry name" value="Nucleotide-bd_a/b_plait_sf"/>
</dbReference>
<dbReference type="InterPro" id="IPR037197">
    <property type="entry name" value="WWE_dom_sf"/>
</dbReference>
<comment type="caution">
    <text evidence="11">The sequence shown here is derived from an EMBL/GenBank/DDBJ whole genome shotgun (WGS) entry which is preliminary data.</text>
</comment>
<dbReference type="Pfam" id="PF23248">
    <property type="entry name" value="KH_PARP14_2"/>
    <property type="match status" value="1"/>
</dbReference>
<dbReference type="GO" id="GO:0005737">
    <property type="term" value="C:cytoplasm"/>
    <property type="evidence" value="ECO:0007669"/>
    <property type="project" value="TreeGrafter"/>
</dbReference>
<dbReference type="InterPro" id="IPR054596">
    <property type="entry name" value="PARP14_WWE"/>
</dbReference>
<feature type="domain" description="Macro" evidence="10">
    <location>
        <begin position="1091"/>
        <end position="1262"/>
    </location>
</feature>
<dbReference type="PROSITE" id="PS51154">
    <property type="entry name" value="MACRO"/>
    <property type="match status" value="3"/>
</dbReference>
<feature type="domain" description="Macro" evidence="10">
    <location>
        <begin position="879"/>
        <end position="1065"/>
    </location>
</feature>
<name>A0A7L1I7P2_9CHAR</name>
<feature type="non-terminal residue" evidence="11">
    <location>
        <position position="1"/>
    </location>
</feature>
<gene>
    <name evidence="11" type="primary">Parp14_0</name>
    <name evidence="11" type="ORF">NYCSEM_R00650</name>
</gene>
<dbReference type="Pfam" id="PF23252">
    <property type="entry name" value="KH_PARP14_5"/>
    <property type="match status" value="1"/>
</dbReference>
<dbReference type="InterPro" id="IPR057049">
    <property type="entry name" value="PARP14_KH_8"/>
</dbReference>
<dbReference type="EC" id="2.4.2.-" evidence="7"/>
<feature type="non-terminal residue" evidence="11">
    <location>
        <position position="1678"/>
    </location>
</feature>
<dbReference type="Gene3D" id="3.90.228.10">
    <property type="match status" value="1"/>
</dbReference>
<dbReference type="CDD" id="cd02907">
    <property type="entry name" value="Macro_Af1521_BAL-like"/>
    <property type="match status" value="1"/>
</dbReference>
<dbReference type="InterPro" id="IPR057044">
    <property type="entry name" value="PARP14_KH_1"/>
</dbReference>
<dbReference type="InterPro" id="IPR052056">
    <property type="entry name" value="Mono-ARTD/PARP"/>
</dbReference>
<evidence type="ECO:0000313" key="11">
    <source>
        <dbReference type="EMBL" id="NXN34020.1"/>
    </source>
</evidence>
<organism evidence="11 12">
    <name type="scientific">Nycticryphes semicollaris</name>
    <dbReference type="NCBI Taxonomy" id="227226"/>
    <lineage>
        <taxon>Eukaryota</taxon>
        <taxon>Metazoa</taxon>
        <taxon>Chordata</taxon>
        <taxon>Craniata</taxon>
        <taxon>Vertebrata</taxon>
        <taxon>Euteleostomi</taxon>
        <taxon>Archelosauria</taxon>
        <taxon>Archosauria</taxon>
        <taxon>Dinosauria</taxon>
        <taxon>Saurischia</taxon>
        <taxon>Theropoda</taxon>
        <taxon>Coelurosauria</taxon>
        <taxon>Aves</taxon>
        <taxon>Neognathae</taxon>
        <taxon>Neoaves</taxon>
        <taxon>Charadriiformes</taxon>
        <taxon>Rostratulidae</taxon>
        <taxon>Nycticryphes</taxon>
    </lineage>
</organism>
<feature type="domain" description="Macro" evidence="10">
    <location>
        <begin position="663"/>
        <end position="850"/>
    </location>
</feature>
<dbReference type="InterPro" id="IPR002589">
    <property type="entry name" value="Macro_dom"/>
</dbReference>
<dbReference type="PROSITE" id="PS51059">
    <property type="entry name" value="PARP_CATALYTIC"/>
    <property type="match status" value="1"/>
</dbReference>
<dbReference type="Pfam" id="PF23084">
    <property type="entry name" value="KH_PARP14_1"/>
    <property type="match status" value="1"/>
</dbReference>
<dbReference type="GO" id="GO:0005634">
    <property type="term" value="C:nucleus"/>
    <property type="evidence" value="ECO:0007669"/>
    <property type="project" value="UniProtKB-SubCell"/>
</dbReference>
<proteinExistence type="inferred from homology"/>
<reference evidence="11 12" key="1">
    <citation type="submission" date="2019-09" db="EMBL/GenBank/DDBJ databases">
        <title>Bird 10,000 Genomes (B10K) Project - Family phase.</title>
        <authorList>
            <person name="Zhang G."/>
        </authorList>
    </citation>
    <scope>NUCLEOTIDE SEQUENCE [LARGE SCALE GENOMIC DNA]</scope>
    <source>
        <strain evidence="11">B10K-DU-002-14</strain>
        <tissue evidence="11">Muscle</tissue>
    </source>
</reference>
<dbReference type="Gene3D" id="3.40.220.10">
    <property type="entry name" value="Leucine Aminopeptidase, subunit E, domain 1"/>
    <property type="match status" value="3"/>
</dbReference>
<dbReference type="Pfam" id="PF23249">
    <property type="entry name" value="KH_PARP14_3"/>
    <property type="match status" value="1"/>
</dbReference>
<dbReference type="InterPro" id="IPR057047">
    <property type="entry name" value="PARP14_KH_5"/>
</dbReference>
<dbReference type="Pfam" id="PF23245">
    <property type="entry name" value="RRM_PARP14_2"/>
    <property type="match status" value="1"/>
</dbReference>
<dbReference type="Gene3D" id="3.30.720.50">
    <property type="match status" value="1"/>
</dbReference>
<dbReference type="Pfam" id="PF00644">
    <property type="entry name" value="PARP"/>
    <property type="match status" value="1"/>
</dbReference>
<dbReference type="Gene3D" id="3.30.70.330">
    <property type="match status" value="1"/>
</dbReference>
<comment type="subcellular location">
    <subcellularLocation>
        <location evidence="1">Nucleus</location>
    </subcellularLocation>
</comment>
<dbReference type="PANTHER" id="PTHR14453">
    <property type="entry name" value="PARP/ZINC FINGER CCCH TYPE DOMAIN CONTAINING PROTEIN"/>
    <property type="match status" value="1"/>
</dbReference>
<evidence type="ECO:0000256" key="8">
    <source>
        <dbReference type="SAM" id="Coils"/>
    </source>
</evidence>
<dbReference type="InterPro" id="IPR057050">
    <property type="entry name" value="RRM_PARP14_2"/>
</dbReference>
<dbReference type="SUPFAM" id="SSF56399">
    <property type="entry name" value="ADP-ribosylation"/>
    <property type="match status" value="1"/>
</dbReference>
<sequence>VETLQESCQAEDSQESQPSALVLLENVQERLKDCMLIMLVENISGLSEDDGDFSVEMIPEMHAAVVTFTGNIAAEEFAKKLNKNHRAKQQNITARCIELTRSVRAENIPPNTATDYITVYFENKKNGGAQVVDVQQLPDEGAAIVTFSDHKDVTKILGKQHSLNQTPIFVYPYYISLGIALYGKEGPQVKKPDPITVPLDQHIWHYLQRDSSLIKAISCEMAECNCVLTWPEPQCANPEVTLHPSAALSEQKRSVFQLIKTWNENVSTAFSRSISKYKTIKCQVSTEVWEAIRNSFTHDEVMIMPYISQNLLVLVGEEVVVNTVEQELKSLIEKATREIEREKQRTEEVLIMSPGEYAIVQSTGLEEKIHMEFPALQLTYDRLQKIINLCGVPEEVYKVKGEILDNIRNIVKKTVNIHPYIFNFLEHIDNETLSQSLFMSKQISAFYKLSGEAIILEGSTPEDVLKAEEEIREELGYKCITLEDKSVLQKTEWSKLTKQYCINETVTVSHAESQVIIAGCSQAVAKAFEELSNFIDENTQIRKVIGGKPMVVVIFFEKEKNSVWGDLQNKGVKVDFSTQKKSKVISLSGPRREVLKAATLVEQILSSLHYKRVVIKEPGAKSYFKEREQVFAATAKQDFKCLICLEEQPEEQLEEEQKHSNIGKPYKQVIIGGVVVAVYKADLCTYPVDVVVNASNEDLKHIGGLAGALLQAAGPELQEECDELVRKNGRLQPGNAVIMGAGKLPCKNVIHAVGPRWRKNEAEKCVFLLRKTVKKTLQLAETFNHRSIALPAISGGIFGFPLDVCAYSIVSSIKETLEESMGDSSLKEVHLVDIAQNNIQAFCRALTEVFAYDSSSYRPLYQTGTVPQPRKREITQKSKSLPLLRTEEGLDIILKKGSIEDAVTDVVVISVTRDLQLDKGLLSKALLDKAGPMLQASLNEEGQGITSEEGSVLKTGGYNLGCSIVLHAIVPAWSQKNRSSQVLGYIITNCLQIAEELSLKSITFPAIGTGNLGFPRSVVAKLLFDKVLEFSSTNKVRSLEEVHFLLHPKDTANIQEFSDELEKRCGNAVDLKVQDASPNKATLPGTSSTPAQDLHEMVIGSMVFRVLEGDITKEQGDVIVNITNQTFSLKTGVSRAILNGAGKAVEDECAKLASQQKKGYITTKAGKLPCKNIIHFVAQEDIKYLVTTVLQECELQQYTSVAFPAIGTGKAGRDPAVVADSMIEAVIDFARNNSAPSVKIIKVVIFQPHLLNVFHKSMWKREKPTKPASKSFISKLKSFWNSEKPYPKVKNKPVLEKKIDLAVVQICGENKKKVEEAENWLQSTILKEQFQTEITDESVIHFGEAESEELCDLQKKLKIALYLDGISVRISGVAKDVWIAYSHVQKMIHRVKAVKQEELRAELLQNLIEWKYFGKDSYVPFDSLTNLHLENAFVGKQKDILVVIDEKKYTVNIKERCALDDQGNRMSILRVDKSEDQESTVLPATWDDMQNQRLKIVELKPETREYRDVQEKFMKTCPSLKIAKIERIQNPYFWKAYQIKKREMDNKNGHTNNERLLFHGTSKESLTLINNYGFNRSYAGMHAASFGNGTYFAIKASYSANDTYSKPDVDGKKYMYLARVLVGDYAQGTSGSITPAAKHASNSIDLFDSSTDNVANPSMFIIFNDIQAYPEYLITFTR</sequence>
<keyword evidence="5" id="KW-0539">Nucleus</keyword>
<dbReference type="Pfam" id="PF23253">
    <property type="entry name" value="KH_PARP14_6"/>
    <property type="match status" value="1"/>
</dbReference>
<dbReference type="SUPFAM" id="SSF117839">
    <property type="entry name" value="WWE domain"/>
    <property type="match status" value="1"/>
</dbReference>
<dbReference type="InterPro" id="IPR057043">
    <property type="entry name" value="PARP14_KH_2"/>
</dbReference>
<dbReference type="SMART" id="SM00506">
    <property type="entry name" value="A1pp"/>
    <property type="match status" value="3"/>
</dbReference>